<proteinExistence type="predicted"/>
<evidence type="ECO:0000259" key="1">
    <source>
        <dbReference type="Pfam" id="PF01796"/>
    </source>
</evidence>
<dbReference type="InterPro" id="IPR022002">
    <property type="entry name" value="ChsH2_Znr"/>
</dbReference>
<evidence type="ECO:0000313" key="4">
    <source>
        <dbReference type="Proteomes" id="UP000651050"/>
    </source>
</evidence>
<dbReference type="InterPro" id="IPR052513">
    <property type="entry name" value="Thioester_dehydratase-like"/>
</dbReference>
<evidence type="ECO:0000313" key="3">
    <source>
        <dbReference type="EMBL" id="MBG9387391.1"/>
    </source>
</evidence>
<feature type="domain" description="ChsH2 C-terminal OB-fold" evidence="1">
    <location>
        <begin position="60"/>
        <end position="125"/>
    </location>
</feature>
<dbReference type="InterPro" id="IPR002878">
    <property type="entry name" value="ChsH2_C"/>
</dbReference>
<comment type="caution">
    <text evidence="3">The sequence shown here is derived from an EMBL/GenBank/DDBJ whole genome shotgun (WGS) entry which is preliminary data.</text>
</comment>
<sequence>MVDAVTGYPKPLPTLNDENTPFWQACREGVLKLQKCTPCGHVRYPINRFCPRCLSDEAEWTAMSGRGTVFSYIVFHQAYHPGFKADLPYNVAMVQLEEGPRLFSNIVGVANDQVRVGDAVEVSFDAVTPEITIPRFKPRKES</sequence>
<evidence type="ECO:0000259" key="2">
    <source>
        <dbReference type="Pfam" id="PF12172"/>
    </source>
</evidence>
<organism evidence="3 4">
    <name type="scientific">Caenimonas aquaedulcis</name>
    <dbReference type="NCBI Taxonomy" id="2793270"/>
    <lineage>
        <taxon>Bacteria</taxon>
        <taxon>Pseudomonadati</taxon>
        <taxon>Pseudomonadota</taxon>
        <taxon>Betaproteobacteria</taxon>
        <taxon>Burkholderiales</taxon>
        <taxon>Comamonadaceae</taxon>
        <taxon>Caenimonas</taxon>
    </lineage>
</organism>
<dbReference type="Gene3D" id="6.10.30.10">
    <property type="match status" value="1"/>
</dbReference>
<dbReference type="AlphaFoldDB" id="A0A931MFJ8"/>
<dbReference type="PANTHER" id="PTHR34075">
    <property type="entry name" value="BLR3430 PROTEIN"/>
    <property type="match status" value="1"/>
</dbReference>
<dbReference type="PANTHER" id="PTHR34075:SF5">
    <property type="entry name" value="BLR3430 PROTEIN"/>
    <property type="match status" value="1"/>
</dbReference>
<dbReference type="SUPFAM" id="SSF50249">
    <property type="entry name" value="Nucleic acid-binding proteins"/>
    <property type="match status" value="1"/>
</dbReference>
<dbReference type="Proteomes" id="UP000651050">
    <property type="component" value="Unassembled WGS sequence"/>
</dbReference>
<dbReference type="Pfam" id="PF01796">
    <property type="entry name" value="OB_ChsH2_C"/>
    <property type="match status" value="1"/>
</dbReference>
<protein>
    <submittedName>
        <fullName evidence="3">Zn-ribbon domain-containing OB-fold protein</fullName>
    </submittedName>
</protein>
<accession>A0A931MFJ8</accession>
<feature type="domain" description="ChsH2 rubredoxin-like zinc ribbon" evidence="2">
    <location>
        <begin position="23"/>
        <end position="57"/>
    </location>
</feature>
<dbReference type="Pfam" id="PF12172">
    <property type="entry name" value="zf-ChsH2"/>
    <property type="match status" value="1"/>
</dbReference>
<reference evidence="3" key="1">
    <citation type="submission" date="2020-11" db="EMBL/GenBank/DDBJ databases">
        <title>Bacterial whole genome sequence for Caenimonas sp. DR4.4.</title>
        <authorList>
            <person name="Le V."/>
            <person name="Ko S.-R."/>
            <person name="Ahn C.-Y."/>
            <person name="Oh H.-M."/>
        </authorList>
    </citation>
    <scope>NUCLEOTIDE SEQUENCE</scope>
    <source>
        <strain evidence="3">DR4.4</strain>
    </source>
</reference>
<dbReference type="EMBL" id="JADWYS010000001">
    <property type="protein sequence ID" value="MBG9387391.1"/>
    <property type="molecule type" value="Genomic_DNA"/>
</dbReference>
<keyword evidence="4" id="KW-1185">Reference proteome</keyword>
<dbReference type="InterPro" id="IPR012340">
    <property type="entry name" value="NA-bd_OB-fold"/>
</dbReference>
<gene>
    <name evidence="3" type="ORF">I5803_05125</name>
</gene>
<name>A0A931MFJ8_9BURK</name>